<dbReference type="Pfam" id="PF13356">
    <property type="entry name" value="Arm-DNA-bind_3"/>
    <property type="match status" value="1"/>
</dbReference>
<dbReference type="InterPro" id="IPR010998">
    <property type="entry name" value="Integrase_recombinase_N"/>
</dbReference>
<dbReference type="PANTHER" id="PTHR30629:SF2">
    <property type="entry name" value="PROPHAGE INTEGRASE INTS-RELATED"/>
    <property type="match status" value="1"/>
</dbReference>
<name>A0A926NW46_9HYPH</name>
<keyword evidence="2" id="KW-0229">DNA integration</keyword>
<comment type="similarity">
    <text evidence="1">Belongs to the 'phage' integrase family.</text>
</comment>
<dbReference type="InterPro" id="IPR025166">
    <property type="entry name" value="Integrase_DNA_bind_dom"/>
</dbReference>
<dbReference type="Pfam" id="PF00589">
    <property type="entry name" value="Phage_integrase"/>
    <property type="match status" value="1"/>
</dbReference>
<dbReference type="InterPro" id="IPR053876">
    <property type="entry name" value="Phage_int_M"/>
</dbReference>
<evidence type="ECO:0000256" key="2">
    <source>
        <dbReference type="ARBA" id="ARBA00022908"/>
    </source>
</evidence>
<dbReference type="Gene3D" id="1.10.443.10">
    <property type="entry name" value="Intergrase catalytic core"/>
    <property type="match status" value="1"/>
</dbReference>
<feature type="domain" description="Core-binding (CB)" evidence="7">
    <location>
        <begin position="97"/>
        <end position="177"/>
    </location>
</feature>
<accession>A0A926NW46</accession>
<dbReference type="PROSITE" id="PS51900">
    <property type="entry name" value="CB"/>
    <property type="match status" value="1"/>
</dbReference>
<dbReference type="InterPro" id="IPR044068">
    <property type="entry name" value="CB"/>
</dbReference>
<dbReference type="InterPro" id="IPR038488">
    <property type="entry name" value="Integrase_DNA-bd_sf"/>
</dbReference>
<evidence type="ECO:0000313" key="9">
    <source>
        <dbReference type="Proteomes" id="UP000598467"/>
    </source>
</evidence>
<dbReference type="RefSeq" id="WP_190289765.1">
    <property type="nucleotide sequence ID" value="NZ_JABFCZ010000002.1"/>
</dbReference>
<protein>
    <submittedName>
        <fullName evidence="8">Integrase arm-type DNA-binding domain-containing protein</fullName>
    </submittedName>
</protein>
<evidence type="ECO:0000259" key="6">
    <source>
        <dbReference type="PROSITE" id="PS51898"/>
    </source>
</evidence>
<evidence type="ECO:0000259" key="7">
    <source>
        <dbReference type="PROSITE" id="PS51900"/>
    </source>
</evidence>
<evidence type="ECO:0000313" key="8">
    <source>
        <dbReference type="EMBL" id="MBD1544893.1"/>
    </source>
</evidence>
<sequence length="415" mass="46574">MARTAKRLSARAVQTLSKAGLHADGDGLYLSVKPTGAKSWLFIFQWDGKRKEMGLGKLSAVSLADARESAGEARTLVAKGVNPIEQRKAEKAKNADQTFGSFADALIDDLAPGFRNQKHIAQWRMTLKAYAAPLRPKRLDEIDTAAVLSVLQPIWQTKPETANRLRGRLERVLDAAKAKGLRSGENPARWRGHLDSLLPKRQKLKRGHHAAMPYKAIPDFMDALRANESLSALALEWCILTATRSGETLNATWSEIDRQNGIWTIPAQRMKGGREHRVPLTDCLTKLLDRLALLRREDDYLFPGTKKSRPLSGMSMAMQLRRMGQGGFTVHGFRSAFRDWTAEETSFPREIAEAALAHVFGDATERAYRRGDALERRRDLMAAWESHCDPESDGNIIVLRNRFRVFRAAKRPDKT</sequence>
<feature type="domain" description="Tyr recombinase" evidence="6">
    <location>
        <begin position="207"/>
        <end position="382"/>
    </location>
</feature>
<dbReference type="Gene3D" id="1.10.150.130">
    <property type="match status" value="1"/>
</dbReference>
<dbReference type="InterPro" id="IPR002104">
    <property type="entry name" value="Integrase_catalytic"/>
</dbReference>
<proteinExistence type="inferred from homology"/>
<evidence type="ECO:0000256" key="5">
    <source>
        <dbReference type="PROSITE-ProRule" id="PRU01248"/>
    </source>
</evidence>
<evidence type="ECO:0000256" key="4">
    <source>
        <dbReference type="ARBA" id="ARBA00023172"/>
    </source>
</evidence>
<keyword evidence="4" id="KW-0233">DNA recombination</keyword>
<dbReference type="AlphaFoldDB" id="A0A926NW46"/>
<dbReference type="InterPro" id="IPR050808">
    <property type="entry name" value="Phage_Integrase"/>
</dbReference>
<dbReference type="Proteomes" id="UP000598467">
    <property type="component" value="Unassembled WGS sequence"/>
</dbReference>
<organism evidence="8 9">
    <name type="scientific">Roseibium aggregatum</name>
    <dbReference type="NCBI Taxonomy" id="187304"/>
    <lineage>
        <taxon>Bacteria</taxon>
        <taxon>Pseudomonadati</taxon>
        <taxon>Pseudomonadota</taxon>
        <taxon>Alphaproteobacteria</taxon>
        <taxon>Hyphomicrobiales</taxon>
        <taxon>Stappiaceae</taxon>
        <taxon>Roseibium</taxon>
    </lineage>
</organism>
<comment type="caution">
    <text evidence="8">The sequence shown here is derived from an EMBL/GenBank/DDBJ whole genome shotgun (WGS) entry which is preliminary data.</text>
</comment>
<dbReference type="GO" id="GO:0015074">
    <property type="term" value="P:DNA integration"/>
    <property type="evidence" value="ECO:0007669"/>
    <property type="project" value="UniProtKB-KW"/>
</dbReference>
<evidence type="ECO:0000256" key="1">
    <source>
        <dbReference type="ARBA" id="ARBA00008857"/>
    </source>
</evidence>
<dbReference type="InterPro" id="IPR013762">
    <property type="entry name" value="Integrase-like_cat_sf"/>
</dbReference>
<keyword evidence="3 5" id="KW-0238">DNA-binding</keyword>
<dbReference type="Gene3D" id="3.30.160.390">
    <property type="entry name" value="Integrase, DNA-binding domain"/>
    <property type="match status" value="1"/>
</dbReference>
<dbReference type="PANTHER" id="PTHR30629">
    <property type="entry name" value="PROPHAGE INTEGRASE"/>
    <property type="match status" value="1"/>
</dbReference>
<dbReference type="Pfam" id="PF22022">
    <property type="entry name" value="Phage_int_M"/>
    <property type="match status" value="1"/>
</dbReference>
<dbReference type="SUPFAM" id="SSF56349">
    <property type="entry name" value="DNA breaking-rejoining enzymes"/>
    <property type="match status" value="1"/>
</dbReference>
<reference evidence="8" key="1">
    <citation type="submission" date="2020-05" db="EMBL/GenBank/DDBJ databases">
        <title>Identification of trans-AT polyketide cluster in two marine bacteria, producers of a novel glutaramide-containing polyketide sesbanimide D and analogs.</title>
        <authorList>
            <person name="Kacar D."/>
            <person name="Rodriguez P."/>
            <person name="Canedo L."/>
            <person name="Gonzalez E."/>
            <person name="Galan B."/>
            <person name="De La Calle F."/>
            <person name="Garcia J.L."/>
        </authorList>
    </citation>
    <scope>NUCLEOTIDE SEQUENCE</scope>
    <source>
        <strain evidence="8">PHM038</strain>
    </source>
</reference>
<dbReference type="InterPro" id="IPR011010">
    <property type="entry name" value="DNA_brk_join_enz"/>
</dbReference>
<dbReference type="EMBL" id="JABFCZ010000002">
    <property type="protein sequence ID" value="MBD1544893.1"/>
    <property type="molecule type" value="Genomic_DNA"/>
</dbReference>
<evidence type="ECO:0000256" key="3">
    <source>
        <dbReference type="ARBA" id="ARBA00023125"/>
    </source>
</evidence>
<dbReference type="GO" id="GO:0006310">
    <property type="term" value="P:DNA recombination"/>
    <property type="evidence" value="ECO:0007669"/>
    <property type="project" value="UniProtKB-KW"/>
</dbReference>
<dbReference type="CDD" id="cd00801">
    <property type="entry name" value="INT_P4_C"/>
    <property type="match status" value="1"/>
</dbReference>
<gene>
    <name evidence="8" type="ORF">HK439_01350</name>
</gene>
<dbReference type="PROSITE" id="PS51898">
    <property type="entry name" value="TYR_RECOMBINASE"/>
    <property type="match status" value="1"/>
</dbReference>
<dbReference type="GO" id="GO:0003677">
    <property type="term" value="F:DNA binding"/>
    <property type="evidence" value="ECO:0007669"/>
    <property type="project" value="UniProtKB-UniRule"/>
</dbReference>